<name>A0AAV5M2E4_9ROSI</name>
<proteinExistence type="predicted"/>
<keyword evidence="2" id="KW-1185">Reference proteome</keyword>
<reference evidence="1 2" key="1">
    <citation type="journal article" date="2021" name="Commun. Biol.">
        <title>The genome of Shorea leprosula (Dipterocarpaceae) highlights the ecological relevance of drought in aseasonal tropical rainforests.</title>
        <authorList>
            <person name="Ng K.K.S."/>
            <person name="Kobayashi M.J."/>
            <person name="Fawcett J.A."/>
            <person name="Hatakeyama M."/>
            <person name="Paape T."/>
            <person name="Ng C.H."/>
            <person name="Ang C.C."/>
            <person name="Tnah L.H."/>
            <person name="Lee C.T."/>
            <person name="Nishiyama T."/>
            <person name="Sese J."/>
            <person name="O'Brien M.J."/>
            <person name="Copetti D."/>
            <person name="Mohd Noor M.I."/>
            <person name="Ong R.C."/>
            <person name="Putra M."/>
            <person name="Sireger I.Z."/>
            <person name="Indrioko S."/>
            <person name="Kosugi Y."/>
            <person name="Izuno A."/>
            <person name="Isagi Y."/>
            <person name="Lee S.L."/>
            <person name="Shimizu K.K."/>
        </authorList>
    </citation>
    <scope>NUCLEOTIDE SEQUENCE [LARGE SCALE GENOMIC DNA]</scope>
    <source>
        <strain evidence="1">214</strain>
    </source>
</reference>
<dbReference type="EMBL" id="BPVZ01000166">
    <property type="protein sequence ID" value="GKV43209.1"/>
    <property type="molecule type" value="Genomic_DNA"/>
</dbReference>
<gene>
    <name evidence="1" type="ORF">SLEP1_g50528</name>
</gene>
<evidence type="ECO:0000313" key="1">
    <source>
        <dbReference type="EMBL" id="GKV43209.1"/>
    </source>
</evidence>
<accession>A0AAV5M2E4</accession>
<protein>
    <submittedName>
        <fullName evidence="1">Uncharacterized protein</fullName>
    </submittedName>
</protein>
<evidence type="ECO:0000313" key="2">
    <source>
        <dbReference type="Proteomes" id="UP001054252"/>
    </source>
</evidence>
<comment type="caution">
    <text evidence="1">The sequence shown here is derived from an EMBL/GenBank/DDBJ whole genome shotgun (WGS) entry which is preliminary data.</text>
</comment>
<dbReference type="AlphaFoldDB" id="A0AAV5M2E4"/>
<sequence>MNHGTRQIFKAIIYFHFRTGKEKDFHVWVIANFYCLWRTKWETSP</sequence>
<dbReference type="Proteomes" id="UP001054252">
    <property type="component" value="Unassembled WGS sequence"/>
</dbReference>
<organism evidence="1 2">
    <name type="scientific">Rubroshorea leprosula</name>
    <dbReference type="NCBI Taxonomy" id="152421"/>
    <lineage>
        <taxon>Eukaryota</taxon>
        <taxon>Viridiplantae</taxon>
        <taxon>Streptophyta</taxon>
        <taxon>Embryophyta</taxon>
        <taxon>Tracheophyta</taxon>
        <taxon>Spermatophyta</taxon>
        <taxon>Magnoliopsida</taxon>
        <taxon>eudicotyledons</taxon>
        <taxon>Gunneridae</taxon>
        <taxon>Pentapetalae</taxon>
        <taxon>rosids</taxon>
        <taxon>malvids</taxon>
        <taxon>Malvales</taxon>
        <taxon>Dipterocarpaceae</taxon>
        <taxon>Rubroshorea</taxon>
    </lineage>
</organism>